<evidence type="ECO:0000259" key="7">
    <source>
        <dbReference type="PROSITE" id="PS51352"/>
    </source>
</evidence>
<dbReference type="SUPFAM" id="SSF52833">
    <property type="entry name" value="Thioredoxin-like"/>
    <property type="match status" value="1"/>
</dbReference>
<evidence type="ECO:0000256" key="5">
    <source>
        <dbReference type="ARBA" id="ARBA00023284"/>
    </source>
</evidence>
<dbReference type="PANTHER" id="PTHR13887">
    <property type="entry name" value="GLUTATHIONE S-TRANSFERASE KAPPA"/>
    <property type="match status" value="1"/>
</dbReference>
<proteinExistence type="inferred from homology"/>
<feature type="signal peptide" evidence="6">
    <location>
        <begin position="1"/>
        <end position="25"/>
    </location>
</feature>
<evidence type="ECO:0000256" key="6">
    <source>
        <dbReference type="SAM" id="SignalP"/>
    </source>
</evidence>
<evidence type="ECO:0000256" key="2">
    <source>
        <dbReference type="ARBA" id="ARBA00022729"/>
    </source>
</evidence>
<evidence type="ECO:0000313" key="8">
    <source>
        <dbReference type="EMBL" id="MFC5860915.1"/>
    </source>
</evidence>
<dbReference type="InterPro" id="IPR012336">
    <property type="entry name" value="Thioredoxin-like_fold"/>
</dbReference>
<evidence type="ECO:0000256" key="4">
    <source>
        <dbReference type="ARBA" id="ARBA00023157"/>
    </source>
</evidence>
<feature type="chain" id="PRO_5046203356" evidence="6">
    <location>
        <begin position="26"/>
        <end position="318"/>
    </location>
</feature>
<dbReference type="EMBL" id="JBHSPH010000001">
    <property type="protein sequence ID" value="MFC5860915.1"/>
    <property type="molecule type" value="Genomic_DNA"/>
</dbReference>
<evidence type="ECO:0000313" key="9">
    <source>
        <dbReference type="Proteomes" id="UP001596091"/>
    </source>
</evidence>
<dbReference type="RefSeq" id="WP_263334859.1">
    <property type="nucleotide sequence ID" value="NZ_JAGSYH010000002.1"/>
</dbReference>
<sequence length="318" mass="34942">MYHFSLFSAPLLAALSLVATVGCKAQIPPAGTAIQDPALVRKIEVEVRSQFNIPSEYDVKVGTRSPSDLPGFDALTITISHNGNANTSHFLISKDNNTLARMEKFDLNNIAGQHIPVDNRPIRGNPDAKVTVITFDDLECPYCARMHQQLFPETLEHYKGKVRFIYKDDPLVEIHPWALHAAINANCIAAQNGNAYWGYVDYLHAHGQEVTGPDRDVKKSYETLDKIAREQGKIFKLDSAKLDACVQKQDETVVRASMKEAEDLGIEGTPYLFIDGEHIDGAQPLPQVWAAIDRALRAAGVEPPPAESPSAPAPTLGH</sequence>
<evidence type="ECO:0000256" key="1">
    <source>
        <dbReference type="ARBA" id="ARBA00005791"/>
    </source>
</evidence>
<dbReference type="PROSITE" id="PS51352">
    <property type="entry name" value="THIOREDOXIN_2"/>
    <property type="match status" value="1"/>
</dbReference>
<dbReference type="Pfam" id="PF13462">
    <property type="entry name" value="Thioredoxin_4"/>
    <property type="match status" value="1"/>
</dbReference>
<keyword evidence="9" id="KW-1185">Reference proteome</keyword>
<comment type="similarity">
    <text evidence="1">Belongs to the thioredoxin family. DsbA subfamily.</text>
</comment>
<name>A0ABW1EAB9_9BACT</name>
<keyword evidence="2 6" id="KW-0732">Signal</keyword>
<protein>
    <submittedName>
        <fullName evidence="8">DsbA family protein</fullName>
    </submittedName>
</protein>
<accession>A0ABW1EAB9</accession>
<gene>
    <name evidence="8" type="ORF">ACFPT7_01260</name>
</gene>
<dbReference type="InterPro" id="IPR013766">
    <property type="entry name" value="Thioredoxin_domain"/>
</dbReference>
<keyword evidence="4" id="KW-1015">Disulfide bond</keyword>
<feature type="domain" description="Thioredoxin" evidence="7">
    <location>
        <begin position="96"/>
        <end position="297"/>
    </location>
</feature>
<comment type="caution">
    <text evidence="8">The sequence shown here is derived from an EMBL/GenBank/DDBJ whole genome shotgun (WGS) entry which is preliminary data.</text>
</comment>
<evidence type="ECO:0000256" key="3">
    <source>
        <dbReference type="ARBA" id="ARBA00023002"/>
    </source>
</evidence>
<reference evidence="9" key="1">
    <citation type="journal article" date="2019" name="Int. J. Syst. Evol. Microbiol.">
        <title>The Global Catalogue of Microorganisms (GCM) 10K type strain sequencing project: providing services to taxonomists for standard genome sequencing and annotation.</title>
        <authorList>
            <consortium name="The Broad Institute Genomics Platform"/>
            <consortium name="The Broad Institute Genome Sequencing Center for Infectious Disease"/>
            <person name="Wu L."/>
            <person name="Ma J."/>
        </authorList>
    </citation>
    <scope>NUCLEOTIDE SEQUENCE [LARGE SCALE GENOMIC DNA]</scope>
    <source>
        <strain evidence="9">JCM 4087</strain>
    </source>
</reference>
<keyword evidence="5" id="KW-0676">Redox-active center</keyword>
<dbReference type="Proteomes" id="UP001596091">
    <property type="component" value="Unassembled WGS sequence"/>
</dbReference>
<dbReference type="Gene3D" id="3.40.30.10">
    <property type="entry name" value="Glutaredoxin"/>
    <property type="match status" value="1"/>
</dbReference>
<keyword evidence="3" id="KW-0560">Oxidoreductase</keyword>
<dbReference type="PANTHER" id="PTHR13887:SF14">
    <property type="entry name" value="DISULFIDE BOND FORMATION PROTEIN D"/>
    <property type="match status" value="1"/>
</dbReference>
<dbReference type="InterPro" id="IPR036249">
    <property type="entry name" value="Thioredoxin-like_sf"/>
</dbReference>
<organism evidence="8 9">
    <name type="scientific">Acidicapsa dinghuensis</name>
    <dbReference type="NCBI Taxonomy" id="2218256"/>
    <lineage>
        <taxon>Bacteria</taxon>
        <taxon>Pseudomonadati</taxon>
        <taxon>Acidobacteriota</taxon>
        <taxon>Terriglobia</taxon>
        <taxon>Terriglobales</taxon>
        <taxon>Acidobacteriaceae</taxon>
        <taxon>Acidicapsa</taxon>
    </lineage>
</organism>